<dbReference type="RefSeq" id="WP_386806922.1">
    <property type="nucleotide sequence ID" value="NZ_JBHTMV010000001.1"/>
</dbReference>
<feature type="transmembrane region" description="Helical" evidence="1">
    <location>
        <begin position="98"/>
        <end position="117"/>
    </location>
</feature>
<feature type="transmembrane region" description="Helical" evidence="1">
    <location>
        <begin position="18"/>
        <end position="36"/>
    </location>
</feature>
<sequence length="186" mass="19868">MKTKKIITSVITKSFKSIMILGILMAILGVVAMVYPEGFGKVSVTAIGIFMIIGGVLRLLFAITSFSMGSLLTRYLYGILMIVGGAWVVGNPDMGLEALTFVMAIYFIVDGLTQLVYSFSLIPIGGGMYLLFSGIIGIGLGVLVFMNWPEASTYVIGIYLGVKLLIDGVTLALTGKAVYKTAQLQS</sequence>
<protein>
    <submittedName>
        <fullName evidence="2">HdeD family acid-resistance protein</fullName>
    </submittedName>
</protein>
<feature type="transmembrane region" description="Helical" evidence="1">
    <location>
        <begin position="129"/>
        <end position="148"/>
    </location>
</feature>
<comment type="caution">
    <text evidence="2">The sequence shown here is derived from an EMBL/GenBank/DDBJ whole genome shotgun (WGS) entry which is preliminary data.</text>
</comment>
<reference evidence="3" key="1">
    <citation type="journal article" date="2019" name="Int. J. Syst. Evol. Microbiol.">
        <title>The Global Catalogue of Microorganisms (GCM) 10K type strain sequencing project: providing services to taxonomists for standard genome sequencing and annotation.</title>
        <authorList>
            <consortium name="The Broad Institute Genomics Platform"/>
            <consortium name="The Broad Institute Genome Sequencing Center for Infectious Disease"/>
            <person name="Wu L."/>
            <person name="Ma J."/>
        </authorList>
    </citation>
    <scope>NUCLEOTIDE SEQUENCE [LARGE SCALE GENOMIC DNA]</scope>
    <source>
        <strain evidence="3">CCUG 62221</strain>
    </source>
</reference>
<dbReference type="InterPro" id="IPR052712">
    <property type="entry name" value="Acid_resist_chaperone_HdeD"/>
</dbReference>
<organism evidence="2 3">
    <name type="scientific">Lutibacter holmesii</name>
    <dbReference type="NCBI Taxonomy" id="1137985"/>
    <lineage>
        <taxon>Bacteria</taxon>
        <taxon>Pseudomonadati</taxon>
        <taxon>Bacteroidota</taxon>
        <taxon>Flavobacteriia</taxon>
        <taxon>Flavobacteriales</taxon>
        <taxon>Flavobacteriaceae</taxon>
        <taxon>Lutibacter</taxon>
    </lineage>
</organism>
<feature type="transmembrane region" description="Helical" evidence="1">
    <location>
        <begin position="75"/>
        <end position="92"/>
    </location>
</feature>
<dbReference type="Pfam" id="PF03729">
    <property type="entry name" value="DUF308"/>
    <property type="match status" value="2"/>
</dbReference>
<proteinExistence type="predicted"/>
<name>A0ABW3WLM2_9FLAO</name>
<feature type="transmembrane region" description="Helical" evidence="1">
    <location>
        <begin position="42"/>
        <end position="63"/>
    </location>
</feature>
<accession>A0ABW3WLM2</accession>
<keyword evidence="1" id="KW-0472">Membrane</keyword>
<dbReference type="EMBL" id="JBHTMV010000001">
    <property type="protein sequence ID" value="MFD1292357.1"/>
    <property type="molecule type" value="Genomic_DNA"/>
</dbReference>
<dbReference type="Proteomes" id="UP001597241">
    <property type="component" value="Unassembled WGS sequence"/>
</dbReference>
<keyword evidence="1" id="KW-0812">Transmembrane</keyword>
<dbReference type="PANTHER" id="PTHR34989:SF1">
    <property type="entry name" value="PROTEIN HDED"/>
    <property type="match status" value="1"/>
</dbReference>
<keyword evidence="1" id="KW-1133">Transmembrane helix</keyword>
<dbReference type="InterPro" id="IPR005325">
    <property type="entry name" value="DUF308_memb"/>
</dbReference>
<feature type="transmembrane region" description="Helical" evidence="1">
    <location>
        <begin position="154"/>
        <end position="179"/>
    </location>
</feature>
<gene>
    <name evidence="2" type="ORF">ACFQ5N_00800</name>
</gene>
<evidence type="ECO:0000256" key="1">
    <source>
        <dbReference type="SAM" id="Phobius"/>
    </source>
</evidence>
<evidence type="ECO:0000313" key="2">
    <source>
        <dbReference type="EMBL" id="MFD1292357.1"/>
    </source>
</evidence>
<evidence type="ECO:0000313" key="3">
    <source>
        <dbReference type="Proteomes" id="UP001597241"/>
    </source>
</evidence>
<keyword evidence="3" id="KW-1185">Reference proteome</keyword>
<dbReference type="PANTHER" id="PTHR34989">
    <property type="entry name" value="PROTEIN HDED"/>
    <property type="match status" value="1"/>
</dbReference>